<dbReference type="EMBL" id="FOCQ01000004">
    <property type="protein sequence ID" value="SEM96866.1"/>
    <property type="molecule type" value="Genomic_DNA"/>
</dbReference>
<dbReference type="OrthoDB" id="2619264at2"/>
<accession>A0A1H8CPG8</accession>
<evidence type="ECO:0000313" key="3">
    <source>
        <dbReference type="Proteomes" id="UP000199695"/>
    </source>
</evidence>
<evidence type="ECO:0000313" key="2">
    <source>
        <dbReference type="EMBL" id="SEM96866.1"/>
    </source>
</evidence>
<feature type="transmembrane region" description="Helical" evidence="1">
    <location>
        <begin position="35"/>
        <end position="53"/>
    </location>
</feature>
<reference evidence="2 3" key="1">
    <citation type="submission" date="2016-10" db="EMBL/GenBank/DDBJ databases">
        <authorList>
            <person name="de Groot N.N."/>
        </authorList>
    </citation>
    <scope>NUCLEOTIDE SEQUENCE [LARGE SCALE GENOMIC DNA]</scope>
    <source>
        <strain evidence="2 3">DSM 46701</strain>
    </source>
</reference>
<dbReference type="Proteomes" id="UP000199695">
    <property type="component" value="Unassembled WGS sequence"/>
</dbReference>
<gene>
    <name evidence="2" type="ORF">SAMN05444955_10439</name>
</gene>
<evidence type="ECO:0000256" key="1">
    <source>
        <dbReference type="SAM" id="Phobius"/>
    </source>
</evidence>
<keyword evidence="3" id="KW-1185">Reference proteome</keyword>
<sequence>MRRNKHKFRVLCGLGLLVVAFPQLPVELSGELDSVFSFSWLTLALLAIAANWSRMQQTELLRRYREEARRREQWLEAERRWRHTHGRTKRGQSRIHQSV</sequence>
<keyword evidence="1" id="KW-0812">Transmembrane</keyword>
<dbReference type="RefSeq" id="WP_089966117.1">
    <property type="nucleotide sequence ID" value="NZ_FOCQ01000004.1"/>
</dbReference>
<keyword evidence="1" id="KW-0472">Membrane</keyword>
<dbReference type="AlphaFoldDB" id="A0A1H8CPG8"/>
<name>A0A1H8CPG8_9BACL</name>
<proteinExistence type="predicted"/>
<organism evidence="2 3">
    <name type="scientific">Lihuaxuella thermophila</name>
    <dbReference type="NCBI Taxonomy" id="1173111"/>
    <lineage>
        <taxon>Bacteria</taxon>
        <taxon>Bacillati</taxon>
        <taxon>Bacillota</taxon>
        <taxon>Bacilli</taxon>
        <taxon>Bacillales</taxon>
        <taxon>Thermoactinomycetaceae</taxon>
        <taxon>Lihuaxuella</taxon>
    </lineage>
</organism>
<protein>
    <submittedName>
        <fullName evidence="2">Uncharacterized protein</fullName>
    </submittedName>
</protein>
<keyword evidence="1" id="KW-1133">Transmembrane helix</keyword>